<dbReference type="Proteomes" id="UP000266067">
    <property type="component" value="Unassembled WGS sequence"/>
</dbReference>
<accession>A0A3A1N6G0</accession>
<dbReference type="EMBL" id="QXFH01000076">
    <property type="protein sequence ID" value="RIV31381.1"/>
    <property type="molecule type" value="Genomic_DNA"/>
</dbReference>
<proteinExistence type="predicted"/>
<reference evidence="1 2" key="1">
    <citation type="submission" date="2018-08" db="EMBL/GenBank/DDBJ databases">
        <title>Proposal of Muricauda 72 sp.nov. and Muricauda NH166 sp.nov., isolated from seawater.</title>
        <authorList>
            <person name="Cheng H."/>
            <person name="Wu Y.-H."/>
            <person name="Guo L.-L."/>
            <person name="Xu X.-W."/>
        </authorList>
    </citation>
    <scope>NUCLEOTIDE SEQUENCE [LARGE SCALE GENOMIC DNA]</scope>
    <source>
        <strain evidence="1 2">KCTC 22173</strain>
    </source>
</reference>
<keyword evidence="2" id="KW-1185">Reference proteome</keyword>
<gene>
    <name evidence="1" type="ORF">D2V08_13060</name>
</gene>
<comment type="caution">
    <text evidence="1">The sequence shown here is derived from an EMBL/GenBank/DDBJ whole genome shotgun (WGS) entry which is preliminary data.</text>
</comment>
<dbReference type="AlphaFoldDB" id="A0A3A1N6G0"/>
<evidence type="ECO:0000313" key="2">
    <source>
        <dbReference type="Proteomes" id="UP000266067"/>
    </source>
</evidence>
<sequence>MIYKVNRAIFPMDKYFEKYEIDTLNKVEYFDEFSQNNPAQNLDSIECELSILESSFPGIRSKKQQVMDLSFKINMDEKLPRNKTKIIEYNLTDSNNKKIVLMDSLGRSRGGGSNISYQMFYLQNLGFGSIKGYIDLQFKFLTGYKNYRINKEKGDSLIRIEDRTIKILEYKENYIVLKGDKELLQKLEYSNLTNNNFHIVAAKDEMEMNLNLLEINSNAEVSSLSYSSPSSKTVLPSQFFDDKIKDMPFNEYKLFFNKNRKAFEDQEYMCLIKFNTKIINLYLHLPTYEKTLTKNINVDSKIITR</sequence>
<evidence type="ECO:0000313" key="1">
    <source>
        <dbReference type="EMBL" id="RIV31381.1"/>
    </source>
</evidence>
<name>A0A3A1N6G0_9FLAO</name>
<protein>
    <submittedName>
        <fullName evidence="1">Uncharacterized protein</fullName>
    </submittedName>
</protein>
<organism evidence="1 2">
    <name type="scientific">Flagellimonas lutimaris</name>
    <dbReference type="NCBI Taxonomy" id="475082"/>
    <lineage>
        <taxon>Bacteria</taxon>
        <taxon>Pseudomonadati</taxon>
        <taxon>Bacteroidota</taxon>
        <taxon>Flavobacteriia</taxon>
        <taxon>Flavobacteriales</taxon>
        <taxon>Flavobacteriaceae</taxon>
        <taxon>Flagellimonas</taxon>
    </lineage>
</organism>